<evidence type="ECO:0000313" key="2">
    <source>
        <dbReference type="EMBL" id="VEP11893.1"/>
    </source>
</evidence>
<reference evidence="2 3" key="1">
    <citation type="submission" date="2019-01" db="EMBL/GenBank/DDBJ databases">
        <authorList>
            <person name="Brito A."/>
        </authorList>
    </citation>
    <scope>NUCLEOTIDE SEQUENCE [LARGE SCALE GENOMIC DNA]</scope>
    <source>
        <strain evidence="2">1</strain>
    </source>
</reference>
<accession>A0A563VKN1</accession>
<keyword evidence="3" id="KW-1185">Reference proteome</keyword>
<dbReference type="OrthoDB" id="3498897at2"/>
<dbReference type="Pfam" id="PF13530">
    <property type="entry name" value="SCP2_2"/>
    <property type="match status" value="1"/>
</dbReference>
<dbReference type="InterPro" id="IPR041380">
    <property type="entry name" value="Acetyltransf_17"/>
</dbReference>
<dbReference type="GO" id="GO:0034069">
    <property type="term" value="F:aminoglycoside N-acetyltransferase activity"/>
    <property type="evidence" value="ECO:0007669"/>
    <property type="project" value="TreeGrafter"/>
</dbReference>
<feature type="domain" description="N-acetyltransferase" evidence="1">
    <location>
        <begin position="2"/>
        <end position="146"/>
    </location>
</feature>
<dbReference type="PANTHER" id="PTHR37817:SF1">
    <property type="entry name" value="N-ACETYLTRANSFERASE EIS"/>
    <property type="match status" value="1"/>
</dbReference>
<dbReference type="SUPFAM" id="SSF55729">
    <property type="entry name" value="Acyl-CoA N-acyltransferases (Nat)"/>
    <property type="match status" value="1"/>
</dbReference>
<dbReference type="Pfam" id="PF13527">
    <property type="entry name" value="Acetyltransf_9"/>
    <property type="match status" value="1"/>
</dbReference>
<keyword evidence="2" id="KW-0808">Transferase</keyword>
<protein>
    <submittedName>
        <fullName evidence="2">GNAT family N-acetyltransferase</fullName>
    </submittedName>
</protein>
<dbReference type="RefSeq" id="WP_144869695.1">
    <property type="nucleotide sequence ID" value="NZ_LR213877.1"/>
</dbReference>
<proteinExistence type="predicted"/>
<dbReference type="SUPFAM" id="SSF55718">
    <property type="entry name" value="SCP-like"/>
    <property type="match status" value="1"/>
</dbReference>
<dbReference type="Pfam" id="PF17668">
    <property type="entry name" value="Acetyltransf_17"/>
    <property type="match status" value="1"/>
</dbReference>
<evidence type="ECO:0000313" key="3">
    <source>
        <dbReference type="Proteomes" id="UP000320055"/>
    </source>
</evidence>
<evidence type="ECO:0000259" key="1">
    <source>
        <dbReference type="PROSITE" id="PS51186"/>
    </source>
</evidence>
<dbReference type="InterPro" id="IPR051554">
    <property type="entry name" value="Acetyltransferase_Eis"/>
</dbReference>
<gene>
    <name evidence="2" type="ORF">H1P_1240017</name>
</gene>
<dbReference type="GO" id="GO:0030649">
    <property type="term" value="P:aminoglycoside antibiotic catabolic process"/>
    <property type="evidence" value="ECO:0007669"/>
    <property type="project" value="TreeGrafter"/>
</dbReference>
<dbReference type="InterPro" id="IPR036527">
    <property type="entry name" value="SCP2_sterol-bd_dom_sf"/>
</dbReference>
<dbReference type="PANTHER" id="PTHR37817">
    <property type="entry name" value="N-ACETYLTRANSFERASE EIS"/>
    <property type="match status" value="1"/>
</dbReference>
<dbReference type="InterPro" id="IPR000182">
    <property type="entry name" value="GNAT_dom"/>
</dbReference>
<dbReference type="InterPro" id="IPR016181">
    <property type="entry name" value="Acyl_CoA_acyltransferase"/>
</dbReference>
<sequence length="388" mass="44095">MIPLYQYSSFSNSQEIDRLGEIMRQCFGSSPSDWERYVNLLSTENFRILRQGDRIIAGLAIYQMGQWFGGQNVPLAGIAAVGVAPEARGKGAARELLTKTIQELYSSQIAISALYPATQALYRQVGYEQGGSYCKWELPIASIQLKERDLSMYKVSLRERHLFENTYNQQAQINNGNLARHSAIWTQILESEKEKEIYAYLIGSETAPEGYIIFTQNETTIEIRDWVLLNAWAARRLWTFLADHRSMIETVIWRGASVNPFTLLLPEQTAKITSQMIWLLRIVNVPLALSLRGYPTQLEAELHLDVRDDLIAANNGKFCLKVSQGRGEVSQGGKGYFQIDIRSLASLYTSFLSPQQQQRLGYLQTTSEALETANLIFFGDRPWMADFF</sequence>
<dbReference type="Gene3D" id="3.30.1050.10">
    <property type="entry name" value="SCP2 sterol-binding domain"/>
    <property type="match status" value="1"/>
</dbReference>
<dbReference type="PROSITE" id="PS51186">
    <property type="entry name" value="GNAT"/>
    <property type="match status" value="1"/>
</dbReference>
<dbReference type="CDD" id="cd04301">
    <property type="entry name" value="NAT_SF"/>
    <property type="match status" value="1"/>
</dbReference>
<organism evidence="2 3">
    <name type="scientific">Hyella patelloides LEGE 07179</name>
    <dbReference type="NCBI Taxonomy" id="945734"/>
    <lineage>
        <taxon>Bacteria</taxon>
        <taxon>Bacillati</taxon>
        <taxon>Cyanobacteriota</taxon>
        <taxon>Cyanophyceae</taxon>
        <taxon>Pleurocapsales</taxon>
        <taxon>Hyellaceae</taxon>
        <taxon>Hyella</taxon>
    </lineage>
</organism>
<name>A0A563VKN1_9CYAN</name>
<dbReference type="Gene3D" id="3.40.630.30">
    <property type="match status" value="2"/>
</dbReference>
<dbReference type="InterPro" id="IPR025559">
    <property type="entry name" value="Eis_dom"/>
</dbReference>
<dbReference type="Proteomes" id="UP000320055">
    <property type="component" value="Unassembled WGS sequence"/>
</dbReference>
<dbReference type="AlphaFoldDB" id="A0A563VKN1"/>
<dbReference type="EMBL" id="CAACVJ010000029">
    <property type="protein sequence ID" value="VEP11893.1"/>
    <property type="molecule type" value="Genomic_DNA"/>
</dbReference>